<dbReference type="RefSeq" id="XP_064703210.1">
    <property type="nucleotide sequence ID" value="XM_064849909.1"/>
</dbReference>
<evidence type="ECO:0000256" key="1">
    <source>
        <dbReference type="SAM" id="MobiDB-lite"/>
    </source>
</evidence>
<dbReference type="AlphaFoldDB" id="A0AAV9N0Z3"/>
<feature type="region of interest" description="Disordered" evidence="1">
    <location>
        <begin position="1"/>
        <end position="21"/>
    </location>
</feature>
<accession>A0AAV9N0Z3</accession>
<organism evidence="2 3">
    <name type="scientific">Exophiala bonariae</name>
    <dbReference type="NCBI Taxonomy" id="1690606"/>
    <lineage>
        <taxon>Eukaryota</taxon>
        <taxon>Fungi</taxon>
        <taxon>Dikarya</taxon>
        <taxon>Ascomycota</taxon>
        <taxon>Pezizomycotina</taxon>
        <taxon>Eurotiomycetes</taxon>
        <taxon>Chaetothyriomycetidae</taxon>
        <taxon>Chaetothyriales</taxon>
        <taxon>Herpotrichiellaceae</taxon>
        <taxon>Exophiala</taxon>
    </lineage>
</organism>
<gene>
    <name evidence="2" type="ORF">LTR84_006348</name>
</gene>
<evidence type="ECO:0000313" key="3">
    <source>
        <dbReference type="Proteomes" id="UP001358417"/>
    </source>
</evidence>
<dbReference type="EMBL" id="JAVRRD010000024">
    <property type="protein sequence ID" value="KAK5047683.1"/>
    <property type="molecule type" value="Genomic_DNA"/>
</dbReference>
<protein>
    <submittedName>
        <fullName evidence="2">Uncharacterized protein</fullName>
    </submittedName>
</protein>
<name>A0AAV9N0Z3_9EURO</name>
<dbReference type="Proteomes" id="UP001358417">
    <property type="component" value="Unassembled WGS sequence"/>
</dbReference>
<sequence>MSRAIPSPAPKELETTADGNKPTSTKVNIKLRFLSEYCSISGNPLCFLHFTLKAAEDARISVNRRRPIVEFLEVKDDHVPGGLPLLSFYDAASAFWEAEQGESLGLAGHAELITQRRGDTVEQGRIFQITDQVDIMATAQHRRMEDLRHQPGEVPARAIPPQPFNLSNAEGAVLFHQRLWVSETAQRDMGRILDAQTGAEHDKRSLQDEILLSVARNRLLPTDLVAAIDEWMKLGGVPLVPQPRRRRRLGIRSSYLTDGGYRAQNVNQPPRVSHGSLEIFSNDQQPISLSREDRVAVMRQARPPLQDHVRRAEIQDAGARREYFTGSRRGYLLDDRRKDNQPASPNCPDPSKLWLEYVRGGFLKTQFFPSEMWTISGQVRKRALPFRWHDDEEENQLEGPHSRTRQDIEFDWSNKTHVSRLNRWRSQRQFMITGKSKKDQRSYPFNKYENQWLTEQDAMHIEEQFYHEAGQNALDDEITNRRKWDRAMEKFSDFKKFPIRLTKSEMQDLTERFNATFAGKRYYQKKITREFNGMKDYPTVVTKDMSQVGFVPRPARSEIVIAMQRRRLKASAKRYLITLNMPKEADKDKFYDELSSEDDSDFASDR</sequence>
<proteinExistence type="predicted"/>
<dbReference type="GeneID" id="89974520"/>
<reference evidence="2 3" key="1">
    <citation type="submission" date="2023-08" db="EMBL/GenBank/DDBJ databases">
        <title>Black Yeasts Isolated from many extreme environments.</title>
        <authorList>
            <person name="Coleine C."/>
            <person name="Stajich J.E."/>
            <person name="Selbmann L."/>
        </authorList>
    </citation>
    <scope>NUCLEOTIDE SEQUENCE [LARGE SCALE GENOMIC DNA]</scope>
    <source>
        <strain evidence="2 3">CCFEE 5792</strain>
    </source>
</reference>
<comment type="caution">
    <text evidence="2">The sequence shown here is derived from an EMBL/GenBank/DDBJ whole genome shotgun (WGS) entry which is preliminary data.</text>
</comment>
<keyword evidence="3" id="KW-1185">Reference proteome</keyword>
<evidence type="ECO:0000313" key="2">
    <source>
        <dbReference type="EMBL" id="KAK5047683.1"/>
    </source>
</evidence>